<dbReference type="RefSeq" id="WP_160986831.1">
    <property type="nucleotide sequence ID" value="NZ_WVTD01000014.1"/>
</dbReference>
<dbReference type="EMBL" id="WVTD01000014">
    <property type="protein sequence ID" value="MYL99318.1"/>
    <property type="molecule type" value="Genomic_DNA"/>
</dbReference>
<dbReference type="AlphaFoldDB" id="A0A7X4GIQ2"/>
<gene>
    <name evidence="1" type="ORF">GR702_16240</name>
</gene>
<accession>A0A7X4GIQ2</accession>
<organism evidence="1 2">
    <name type="scientific">Novosphingobium silvae</name>
    <dbReference type="NCBI Taxonomy" id="2692619"/>
    <lineage>
        <taxon>Bacteria</taxon>
        <taxon>Pseudomonadati</taxon>
        <taxon>Pseudomonadota</taxon>
        <taxon>Alphaproteobacteria</taxon>
        <taxon>Sphingomonadales</taxon>
        <taxon>Sphingomonadaceae</taxon>
        <taxon>Novosphingobium</taxon>
    </lineage>
</organism>
<proteinExistence type="predicted"/>
<evidence type="ECO:0000313" key="1">
    <source>
        <dbReference type="EMBL" id="MYL99318.1"/>
    </source>
</evidence>
<comment type="caution">
    <text evidence="1">The sequence shown here is derived from an EMBL/GenBank/DDBJ whole genome shotgun (WGS) entry which is preliminary data.</text>
</comment>
<reference evidence="1 2" key="1">
    <citation type="submission" date="2019-12" db="EMBL/GenBank/DDBJ databases">
        <authorList>
            <person name="Feng G."/>
            <person name="Zhu H."/>
        </authorList>
    </citation>
    <scope>NUCLEOTIDE SEQUENCE [LARGE SCALE GENOMIC DNA]</scope>
    <source>
        <strain evidence="1 2">FGD1</strain>
    </source>
</reference>
<dbReference type="Proteomes" id="UP000465810">
    <property type="component" value="Unassembled WGS sequence"/>
</dbReference>
<name>A0A7X4GIQ2_9SPHN</name>
<sequence>MNDLFIAHGEAFLYEHGEQRRRRRNQGVDNNALRFARNRLGIGTNPIRIVGEAP</sequence>
<protein>
    <submittedName>
        <fullName evidence="1">Uncharacterized protein</fullName>
    </submittedName>
</protein>
<evidence type="ECO:0000313" key="2">
    <source>
        <dbReference type="Proteomes" id="UP000465810"/>
    </source>
</evidence>
<keyword evidence="2" id="KW-1185">Reference proteome</keyword>